<evidence type="ECO:0000313" key="4">
    <source>
        <dbReference type="Proteomes" id="UP001419268"/>
    </source>
</evidence>
<dbReference type="EMBL" id="JBBNAG010000011">
    <property type="protein sequence ID" value="KAK9095672.1"/>
    <property type="molecule type" value="Genomic_DNA"/>
</dbReference>
<dbReference type="Pfam" id="PF02517">
    <property type="entry name" value="Rce1-like"/>
    <property type="match status" value="1"/>
</dbReference>
<evidence type="ECO:0000256" key="1">
    <source>
        <dbReference type="SAM" id="Phobius"/>
    </source>
</evidence>
<feature type="domain" description="CAAX prenyl protease 2/Lysostaphin resistance protein A-like" evidence="2">
    <location>
        <begin position="230"/>
        <end position="315"/>
    </location>
</feature>
<keyword evidence="4" id="KW-1185">Reference proteome</keyword>
<dbReference type="InterPro" id="IPR003675">
    <property type="entry name" value="Rce1/LyrA-like_dom"/>
</dbReference>
<protein>
    <recommendedName>
        <fullName evidence="2">CAAX prenyl protease 2/Lysostaphin resistance protein A-like domain-containing protein</fullName>
    </recommendedName>
</protein>
<keyword evidence="1" id="KW-0472">Membrane</keyword>
<feature type="transmembrane region" description="Helical" evidence="1">
    <location>
        <begin position="283"/>
        <end position="298"/>
    </location>
</feature>
<evidence type="ECO:0000313" key="3">
    <source>
        <dbReference type="EMBL" id="KAK9095672.1"/>
    </source>
</evidence>
<evidence type="ECO:0000259" key="2">
    <source>
        <dbReference type="Pfam" id="PF02517"/>
    </source>
</evidence>
<name>A0AAP0ERQ6_9MAGN</name>
<keyword evidence="1" id="KW-1133">Transmembrane helix</keyword>
<feature type="transmembrane region" description="Helical" evidence="1">
    <location>
        <begin position="218"/>
        <end position="239"/>
    </location>
</feature>
<dbReference type="GO" id="GO:0004175">
    <property type="term" value="F:endopeptidase activity"/>
    <property type="evidence" value="ECO:0007669"/>
    <property type="project" value="UniProtKB-ARBA"/>
</dbReference>
<keyword evidence="1" id="KW-0812">Transmembrane</keyword>
<dbReference type="GO" id="GO:0080120">
    <property type="term" value="P:CAAX-box protein maturation"/>
    <property type="evidence" value="ECO:0007669"/>
    <property type="project" value="UniProtKB-ARBA"/>
</dbReference>
<dbReference type="PANTHER" id="PTHR43592:SF15">
    <property type="entry name" value="CAAX AMINO TERMINAL PROTEASE FAMILY PROTEIN"/>
    <property type="match status" value="1"/>
</dbReference>
<sequence>MSLIVSVNLNIAKTLIPLRLHRFDHKFLRIQRRSVHRSVAFSITRKNSRVRLSNSTEEPLGTSSEKVLGDKQLPIFEAWNVPWDWKICLFVMMPYLMSIFLTGVVESAGLGASSLPHFENPPSSPLSSDEAAIRLFLDELLKSVVKLSILFVLVSPYRPFPKDIFTYRWNQPFNLQKGWFLWGVGGLAVASSFVLLVKLFLSESSAVIQNEVDPLLRLLPLIGASNASTAALTSLLGIMAPICEETIYRGFLMTSLTKWLPVNASIAISSLVFTLAHHSPGKSLEIFIFGVVLGLVYAQTRNLLAPITMHACWNLGVIFTLMYLQ</sequence>
<dbReference type="AlphaFoldDB" id="A0AAP0ERQ6"/>
<feature type="transmembrane region" description="Helical" evidence="1">
    <location>
        <begin position="259"/>
        <end position="276"/>
    </location>
</feature>
<organism evidence="3 4">
    <name type="scientific">Stephania cephalantha</name>
    <dbReference type="NCBI Taxonomy" id="152367"/>
    <lineage>
        <taxon>Eukaryota</taxon>
        <taxon>Viridiplantae</taxon>
        <taxon>Streptophyta</taxon>
        <taxon>Embryophyta</taxon>
        <taxon>Tracheophyta</taxon>
        <taxon>Spermatophyta</taxon>
        <taxon>Magnoliopsida</taxon>
        <taxon>Ranunculales</taxon>
        <taxon>Menispermaceae</taxon>
        <taxon>Menispermoideae</taxon>
        <taxon>Cissampelideae</taxon>
        <taxon>Stephania</taxon>
    </lineage>
</organism>
<comment type="caution">
    <text evidence="3">The sequence shown here is derived from an EMBL/GenBank/DDBJ whole genome shotgun (WGS) entry which is preliminary data.</text>
</comment>
<proteinExistence type="predicted"/>
<dbReference type="Proteomes" id="UP001419268">
    <property type="component" value="Unassembled WGS sequence"/>
</dbReference>
<reference evidence="3 4" key="1">
    <citation type="submission" date="2024-01" db="EMBL/GenBank/DDBJ databases">
        <title>Genome assemblies of Stephania.</title>
        <authorList>
            <person name="Yang L."/>
        </authorList>
    </citation>
    <scope>NUCLEOTIDE SEQUENCE [LARGE SCALE GENOMIC DNA]</scope>
    <source>
        <strain evidence="3">JXDWG</strain>
        <tissue evidence="3">Leaf</tissue>
    </source>
</reference>
<feature type="transmembrane region" description="Helical" evidence="1">
    <location>
        <begin position="179"/>
        <end position="197"/>
    </location>
</feature>
<dbReference type="PANTHER" id="PTHR43592">
    <property type="entry name" value="CAAX AMINO TERMINAL PROTEASE"/>
    <property type="match status" value="1"/>
</dbReference>
<gene>
    <name evidence="3" type="ORF">Scep_027141</name>
</gene>
<accession>A0AAP0ERQ6</accession>